<protein>
    <submittedName>
        <fullName evidence="13">Disulfide bond formation protein B</fullName>
    </submittedName>
</protein>
<comment type="similarity">
    <text evidence="2">Belongs to the DsbB family. BdbC subfamily.</text>
</comment>
<evidence type="ECO:0000256" key="3">
    <source>
        <dbReference type="ARBA" id="ARBA00022448"/>
    </source>
</evidence>
<keyword evidence="5" id="KW-0249">Electron transport</keyword>
<evidence type="ECO:0000256" key="2">
    <source>
        <dbReference type="ARBA" id="ARBA00007602"/>
    </source>
</evidence>
<dbReference type="EMBL" id="PFAY01000002">
    <property type="protein sequence ID" value="PIT93381.1"/>
    <property type="molecule type" value="Genomic_DNA"/>
</dbReference>
<dbReference type="Pfam" id="PF02600">
    <property type="entry name" value="DsbB"/>
    <property type="match status" value="1"/>
</dbReference>
<feature type="transmembrane region" description="Helical" evidence="12">
    <location>
        <begin position="79"/>
        <end position="98"/>
    </location>
</feature>
<evidence type="ECO:0000313" key="14">
    <source>
        <dbReference type="Proteomes" id="UP000229112"/>
    </source>
</evidence>
<comment type="caution">
    <text evidence="13">The sequence shown here is derived from an EMBL/GenBank/DDBJ whole genome shotgun (WGS) entry which is preliminary data.</text>
</comment>
<dbReference type="Proteomes" id="UP000229112">
    <property type="component" value="Unassembled WGS sequence"/>
</dbReference>
<dbReference type="GO" id="GO:0006457">
    <property type="term" value="P:protein folding"/>
    <property type="evidence" value="ECO:0007669"/>
    <property type="project" value="InterPro"/>
</dbReference>
<evidence type="ECO:0000256" key="5">
    <source>
        <dbReference type="ARBA" id="ARBA00022982"/>
    </source>
</evidence>
<feature type="transmembrane region" description="Helical" evidence="12">
    <location>
        <begin position="151"/>
        <end position="172"/>
    </location>
</feature>
<evidence type="ECO:0000256" key="8">
    <source>
        <dbReference type="ARBA" id="ARBA00023136"/>
    </source>
</evidence>
<evidence type="ECO:0000256" key="10">
    <source>
        <dbReference type="ARBA" id="ARBA00023186"/>
    </source>
</evidence>
<keyword evidence="9" id="KW-1015">Disulfide bond</keyword>
<keyword evidence="11" id="KW-0676">Redox-active center</keyword>
<keyword evidence="4 12" id="KW-0812">Transmembrane</keyword>
<dbReference type="Gene3D" id="1.20.1550.10">
    <property type="entry name" value="DsbB-like"/>
    <property type="match status" value="1"/>
</dbReference>
<feature type="transmembrane region" description="Helical" evidence="12">
    <location>
        <begin position="105"/>
        <end position="124"/>
    </location>
</feature>
<keyword evidence="6 12" id="KW-1133">Transmembrane helix</keyword>
<evidence type="ECO:0000256" key="12">
    <source>
        <dbReference type="SAM" id="Phobius"/>
    </source>
</evidence>
<evidence type="ECO:0000256" key="11">
    <source>
        <dbReference type="ARBA" id="ARBA00023284"/>
    </source>
</evidence>
<dbReference type="AlphaFoldDB" id="A0A2M6WKQ1"/>
<feature type="transmembrane region" description="Helical" evidence="12">
    <location>
        <begin position="12"/>
        <end position="31"/>
    </location>
</feature>
<accession>A0A2M6WKQ1</accession>
<keyword evidence="10" id="KW-0143">Chaperone</keyword>
<feature type="transmembrane region" description="Helical" evidence="12">
    <location>
        <begin position="43"/>
        <end position="67"/>
    </location>
</feature>
<keyword evidence="3" id="KW-0813">Transport</keyword>
<dbReference type="PANTHER" id="PTHR43469:SF1">
    <property type="entry name" value="SPBETA PROPHAGE-DERIVED DISULFIDE BOND FORMATION PROTEIN B"/>
    <property type="match status" value="1"/>
</dbReference>
<evidence type="ECO:0000313" key="13">
    <source>
        <dbReference type="EMBL" id="PIT93381.1"/>
    </source>
</evidence>
<dbReference type="InterPro" id="IPR003752">
    <property type="entry name" value="DiS_bond_form_DsbB/BdbC"/>
</dbReference>
<dbReference type="PANTHER" id="PTHR43469">
    <property type="entry name" value="DISULFIDE FORMATION PROTEIN-RELATED"/>
    <property type="match status" value="1"/>
</dbReference>
<dbReference type="InterPro" id="IPR012187">
    <property type="entry name" value="Disulphide_bond_form_BdbC"/>
</dbReference>
<evidence type="ECO:0000256" key="4">
    <source>
        <dbReference type="ARBA" id="ARBA00022692"/>
    </source>
</evidence>
<name>A0A2M6WKQ1_9BACT</name>
<proteinExistence type="inferred from homology"/>
<gene>
    <name evidence="13" type="ORF">COU06_00210</name>
</gene>
<keyword evidence="8 12" id="KW-0472">Membrane</keyword>
<sequence>MLESFLNSFLSFMTLAGHIGLVVFFVLYLFYRKTDWVNSLLNFLADKAILLSFLLMLSSMIGSLVYSDIIGYIPCLLCWYQRIFIYSMTFMFATALVVKDKVYSRIYGLVLATAGGLIALYQYYLQMSGKDSLACEIGGSISCSEIYTLSFGYITIPLMALTVFVFVILLLVNKKRA</sequence>
<dbReference type="GO" id="GO:0016020">
    <property type="term" value="C:membrane"/>
    <property type="evidence" value="ECO:0007669"/>
    <property type="project" value="UniProtKB-SubCell"/>
</dbReference>
<keyword evidence="7" id="KW-0560">Oxidoreductase</keyword>
<dbReference type="SUPFAM" id="SSF158442">
    <property type="entry name" value="DsbB-like"/>
    <property type="match status" value="1"/>
</dbReference>
<evidence type="ECO:0000256" key="9">
    <source>
        <dbReference type="ARBA" id="ARBA00023157"/>
    </source>
</evidence>
<dbReference type="InterPro" id="IPR023380">
    <property type="entry name" value="DsbB-like_sf"/>
</dbReference>
<comment type="subcellular location">
    <subcellularLocation>
        <location evidence="1">Membrane</location>
        <topology evidence="1">Multi-pass membrane protein</topology>
    </subcellularLocation>
</comment>
<organism evidence="13 14">
    <name type="scientific">Candidatus Harrisonbacteria bacterium CG10_big_fil_rev_8_21_14_0_10_38_8</name>
    <dbReference type="NCBI Taxonomy" id="1974582"/>
    <lineage>
        <taxon>Bacteria</taxon>
        <taxon>Candidatus Harrisoniibacteriota</taxon>
    </lineage>
</organism>
<evidence type="ECO:0000256" key="1">
    <source>
        <dbReference type="ARBA" id="ARBA00004141"/>
    </source>
</evidence>
<evidence type="ECO:0000256" key="7">
    <source>
        <dbReference type="ARBA" id="ARBA00023002"/>
    </source>
</evidence>
<evidence type="ECO:0000256" key="6">
    <source>
        <dbReference type="ARBA" id="ARBA00022989"/>
    </source>
</evidence>
<reference evidence="14" key="1">
    <citation type="submission" date="2017-09" db="EMBL/GenBank/DDBJ databases">
        <title>Depth-based differentiation of microbial function through sediment-hosted aquifers and enrichment of novel symbionts in the deep terrestrial subsurface.</title>
        <authorList>
            <person name="Probst A.J."/>
            <person name="Ladd B."/>
            <person name="Jarett J.K."/>
            <person name="Geller-Mcgrath D.E."/>
            <person name="Sieber C.M.K."/>
            <person name="Emerson J.B."/>
            <person name="Anantharaman K."/>
            <person name="Thomas B.C."/>
            <person name="Malmstrom R."/>
            <person name="Stieglmeier M."/>
            <person name="Klingl A."/>
            <person name="Woyke T."/>
            <person name="Ryan C.M."/>
            <person name="Banfield J.F."/>
        </authorList>
    </citation>
    <scope>NUCLEOTIDE SEQUENCE [LARGE SCALE GENOMIC DNA]</scope>
</reference>
<dbReference type="GO" id="GO:0015035">
    <property type="term" value="F:protein-disulfide reductase activity"/>
    <property type="evidence" value="ECO:0007669"/>
    <property type="project" value="InterPro"/>
</dbReference>